<comment type="similarity">
    <text evidence="1">Belongs to the PhzF family.</text>
</comment>
<dbReference type="SUPFAM" id="SSF54506">
    <property type="entry name" value="Diaminopimelate epimerase-like"/>
    <property type="match status" value="1"/>
</dbReference>
<dbReference type="NCBIfam" id="TIGR00654">
    <property type="entry name" value="PhzF_family"/>
    <property type="match status" value="1"/>
</dbReference>
<dbReference type="EMBL" id="QJRY01000004">
    <property type="protein sequence ID" value="PYB73119.1"/>
    <property type="molecule type" value="Genomic_DNA"/>
</dbReference>
<dbReference type="Gene3D" id="3.10.310.10">
    <property type="entry name" value="Diaminopimelate Epimerase, Chain A, domain 1"/>
    <property type="match status" value="2"/>
</dbReference>
<dbReference type="PANTHER" id="PTHR13774">
    <property type="entry name" value="PHENAZINE BIOSYNTHESIS PROTEIN"/>
    <property type="match status" value="1"/>
</dbReference>
<sequence length="307" mass="32774">MPTASRTIPFVTVDVFTDNRFAGNPLAVITDGRGLSDTDMQQIAAEFGYSETTFVRPPKDEANTAEVRIFTPVTEVPFAGHPNVGTAHVLSTAGSIFGKPVGDHIRFEEKAGLVKISVRRNADGSVAGTTICAPGPLTTGATVMPEAIAPCLGLRPDQIETARHAPIFASVGLKFILVEVKDLEALAMAAARLEPLAALRTAHAAEDCDCATFLYTWVGTDHVRARMFAPFDNVAEDPATGSASAALGAFLTTLGDNQAERHLLVEQGVEMGRRSLIHLDVTTRDGRFERVEISGASVLIMRGELYL</sequence>
<dbReference type="Pfam" id="PF02567">
    <property type="entry name" value="PhzC-PhzF"/>
    <property type="match status" value="1"/>
</dbReference>
<dbReference type="Proteomes" id="UP000247536">
    <property type="component" value="Unassembled WGS sequence"/>
</dbReference>
<dbReference type="InterPro" id="IPR003719">
    <property type="entry name" value="Phenazine_PhzF-like"/>
</dbReference>
<protein>
    <submittedName>
        <fullName evidence="2">PhzF family phenazine biosynthesis protein</fullName>
    </submittedName>
</protein>
<organism evidence="2 3">
    <name type="scientific">Rhizobium wuzhouense</name>
    <dbReference type="NCBI Taxonomy" id="1986026"/>
    <lineage>
        <taxon>Bacteria</taxon>
        <taxon>Pseudomonadati</taxon>
        <taxon>Pseudomonadota</taxon>
        <taxon>Alphaproteobacteria</taxon>
        <taxon>Hyphomicrobiales</taxon>
        <taxon>Rhizobiaceae</taxon>
        <taxon>Rhizobium/Agrobacterium group</taxon>
        <taxon>Rhizobium</taxon>
    </lineage>
</organism>
<accession>A0ABX5NQM2</accession>
<reference evidence="2 3" key="1">
    <citation type="submission" date="2018-06" db="EMBL/GenBank/DDBJ databases">
        <title>Rhizobium wuzhouense sp. nov., isolated from roots of Oryza officinalis.</title>
        <authorList>
            <person name="Yuan T."/>
        </authorList>
    </citation>
    <scope>NUCLEOTIDE SEQUENCE [LARGE SCALE GENOMIC DNA]</scope>
    <source>
        <strain evidence="2 3">W44</strain>
    </source>
</reference>
<evidence type="ECO:0000256" key="1">
    <source>
        <dbReference type="ARBA" id="ARBA00008270"/>
    </source>
</evidence>
<name>A0ABX5NQM2_9HYPH</name>
<proteinExistence type="inferred from homology"/>
<dbReference type="PANTHER" id="PTHR13774:SF32">
    <property type="entry name" value="ANTISENSE-ENHANCING SEQUENCE 1"/>
    <property type="match status" value="1"/>
</dbReference>
<dbReference type="RefSeq" id="WP_110791715.1">
    <property type="nucleotide sequence ID" value="NZ_QJRY01000004.1"/>
</dbReference>
<keyword evidence="3" id="KW-1185">Reference proteome</keyword>
<dbReference type="PIRSF" id="PIRSF016184">
    <property type="entry name" value="PhzC_PhzF"/>
    <property type="match status" value="1"/>
</dbReference>
<evidence type="ECO:0000313" key="3">
    <source>
        <dbReference type="Proteomes" id="UP000247536"/>
    </source>
</evidence>
<gene>
    <name evidence="2" type="ORF">DMY87_12395</name>
</gene>
<evidence type="ECO:0000313" key="2">
    <source>
        <dbReference type="EMBL" id="PYB73119.1"/>
    </source>
</evidence>
<comment type="caution">
    <text evidence="2">The sequence shown here is derived from an EMBL/GenBank/DDBJ whole genome shotgun (WGS) entry which is preliminary data.</text>
</comment>